<accession>A0A9W7WQK4</accession>
<reference evidence="2" key="1">
    <citation type="submission" date="2021-02" db="EMBL/GenBank/DDBJ databases">
        <title>Comparative genomics reveals that relaxation of natural selection precedes convergent phenotypic evolution of cavefish.</title>
        <authorList>
            <person name="Peng Z."/>
        </authorList>
    </citation>
    <scope>NUCLEOTIDE SEQUENCE</scope>
    <source>
        <tissue evidence="2">Muscle</tissue>
    </source>
</reference>
<feature type="transmembrane region" description="Helical" evidence="1">
    <location>
        <begin position="116"/>
        <end position="134"/>
    </location>
</feature>
<evidence type="ECO:0000313" key="3">
    <source>
        <dbReference type="Proteomes" id="UP001059041"/>
    </source>
</evidence>
<dbReference type="AlphaFoldDB" id="A0A9W7WQK4"/>
<sequence>MAYWEGNGYTQFKFPILNLTANTAIMAVDSDDVKYTLDCPNININRKLLCSYPSLDPLPEQGLPDSWIAVAVIAGIVLLFVFVALLIHKLVRKKTALTVFFRILPVEGRRLVRQDLLIMVFLAVALLLCCFVLTCGFPDDLKCLGKQKNEISSHQIHYQVTPDIKDQIQHCEAQWLVKEKVVALYDGNIRFKFPVVNATANTAIMEVNSDVKYTLDCPSINVHRRLSCSCKIFGLIDSTVYSSGLDLNNTIKDSTTKPKVLIIQKSTLWLLV</sequence>
<name>A0A9W7WQK4_TRIRA</name>
<keyword evidence="1" id="KW-0472">Membrane</keyword>
<keyword evidence="1" id="KW-1133">Transmembrane helix</keyword>
<protein>
    <submittedName>
        <fullName evidence="2">Uncharacterized protein</fullName>
    </submittedName>
</protein>
<dbReference type="Proteomes" id="UP001059041">
    <property type="component" value="Linkage Group LG8"/>
</dbReference>
<gene>
    <name evidence="2" type="ORF">IRJ41_006978</name>
</gene>
<proteinExistence type="predicted"/>
<evidence type="ECO:0000313" key="2">
    <source>
        <dbReference type="EMBL" id="KAI7806493.1"/>
    </source>
</evidence>
<organism evidence="2 3">
    <name type="scientific">Triplophysa rosa</name>
    <name type="common">Cave loach</name>
    <dbReference type="NCBI Taxonomy" id="992332"/>
    <lineage>
        <taxon>Eukaryota</taxon>
        <taxon>Metazoa</taxon>
        <taxon>Chordata</taxon>
        <taxon>Craniata</taxon>
        <taxon>Vertebrata</taxon>
        <taxon>Euteleostomi</taxon>
        <taxon>Actinopterygii</taxon>
        <taxon>Neopterygii</taxon>
        <taxon>Teleostei</taxon>
        <taxon>Ostariophysi</taxon>
        <taxon>Cypriniformes</taxon>
        <taxon>Nemacheilidae</taxon>
        <taxon>Triplophysa</taxon>
    </lineage>
</organism>
<dbReference type="EMBL" id="JAFHDT010000008">
    <property type="protein sequence ID" value="KAI7806493.1"/>
    <property type="molecule type" value="Genomic_DNA"/>
</dbReference>
<comment type="caution">
    <text evidence="2">The sequence shown here is derived from an EMBL/GenBank/DDBJ whole genome shotgun (WGS) entry which is preliminary data.</text>
</comment>
<keyword evidence="1" id="KW-0812">Transmembrane</keyword>
<evidence type="ECO:0000256" key="1">
    <source>
        <dbReference type="SAM" id="Phobius"/>
    </source>
</evidence>
<keyword evidence="3" id="KW-1185">Reference proteome</keyword>
<feature type="transmembrane region" description="Helical" evidence="1">
    <location>
        <begin position="67"/>
        <end position="87"/>
    </location>
</feature>